<accession>A0A8T2QBN7</accession>
<keyword evidence="8" id="KW-1185">Reference proteome</keyword>
<dbReference type="InterPro" id="IPR045203">
    <property type="entry name" value="RanGAP1/2"/>
</dbReference>
<evidence type="ECO:0000313" key="8">
    <source>
        <dbReference type="Proteomes" id="UP000825935"/>
    </source>
</evidence>
<dbReference type="GO" id="GO:0005096">
    <property type="term" value="F:GTPase activator activity"/>
    <property type="evidence" value="ECO:0007669"/>
    <property type="project" value="InterPro"/>
</dbReference>
<dbReference type="InterPro" id="IPR001611">
    <property type="entry name" value="Leu-rich_rpt"/>
</dbReference>
<feature type="region of interest" description="Disordered" evidence="5">
    <location>
        <begin position="521"/>
        <end position="558"/>
    </location>
</feature>
<dbReference type="Gene3D" id="3.80.10.10">
    <property type="entry name" value="Ribonuclease Inhibitor"/>
    <property type="match status" value="2"/>
</dbReference>
<dbReference type="PANTHER" id="PTHR46761">
    <property type="entry name" value="RAN GTPASE-ACTIVATING PROTEIN 1"/>
    <property type="match status" value="1"/>
</dbReference>
<dbReference type="Proteomes" id="UP000825935">
    <property type="component" value="Chromosome 36"/>
</dbReference>
<sequence>MATATTSTSTASSFQFAASSSPQSLPSIRLWPPNSSTRSTLVQRLATHLSAESFFSQRYGRISAEEAGVHAERIEQEAFLAASDHADSEGADIAIVQFYAKEASRLMLECLKKGPSKPVEVAELKAPEIDGVAPSEEALLETVFDISGGNREFLSEESATNLLKDLAVPGNAYTSICFSNRSFGEDAAKAAGKILETVKSQLIKVNLADIVAGRNEEEALSVMSIFSRALAGCNLKYLNLSDNALGEKGVRAFSELLKSQHDLEELYFVNNGISEEAAEAICELLPSSKSLRVLHFHNNMTGDSGAVALSGLVKAACNLEDFRCSSTRVASEGGLALAESLLSGSSLRKLDIRDNPFGVEVGIALAKPLRNFRELKEVYLSYLGFEDEGAESVLEALEHGAPGLEVFEFAGNDLTSNSVKRLSSCIASKPSLTKINLSENDLEDKGVVMICDAIGKGSEHLTELDLSETNIGRIGACAAAKAVASKSKFKLLSLNGNHISETGIESLKLVLGKGTNGTAVLGSLDENDEENAGEDSENEEDEGNVDDELEAQFSNVKV</sequence>
<name>A0A8T2QBN7_CERRI</name>
<keyword evidence="3" id="KW-0963">Cytoplasm</keyword>
<reference evidence="7" key="1">
    <citation type="submission" date="2021-08" db="EMBL/GenBank/DDBJ databases">
        <title>WGS assembly of Ceratopteris richardii.</title>
        <authorList>
            <person name="Marchant D.B."/>
            <person name="Chen G."/>
            <person name="Jenkins J."/>
            <person name="Shu S."/>
            <person name="Leebens-Mack J."/>
            <person name="Grimwood J."/>
            <person name="Schmutz J."/>
            <person name="Soltis P."/>
            <person name="Soltis D."/>
            <person name="Chen Z.-H."/>
        </authorList>
    </citation>
    <scope>NUCLEOTIDE SEQUENCE</scope>
    <source>
        <strain evidence="7">Whitten #5841</strain>
        <tissue evidence="7">Leaf</tissue>
    </source>
</reference>
<evidence type="ECO:0000259" key="6">
    <source>
        <dbReference type="Pfam" id="PF13943"/>
    </source>
</evidence>
<dbReference type="OMA" id="RDNMFGK"/>
<dbReference type="InterPro" id="IPR025265">
    <property type="entry name" value="WPP_dom"/>
</dbReference>
<evidence type="ECO:0000256" key="3">
    <source>
        <dbReference type="ARBA" id="ARBA00022490"/>
    </source>
</evidence>
<feature type="domain" description="WPP" evidence="6">
    <location>
        <begin position="27"/>
        <end position="117"/>
    </location>
</feature>
<dbReference type="EMBL" id="CM035441">
    <property type="protein sequence ID" value="KAH7281442.1"/>
    <property type="molecule type" value="Genomic_DNA"/>
</dbReference>
<organism evidence="7 8">
    <name type="scientific">Ceratopteris richardii</name>
    <name type="common">Triangle waterfern</name>
    <dbReference type="NCBI Taxonomy" id="49495"/>
    <lineage>
        <taxon>Eukaryota</taxon>
        <taxon>Viridiplantae</taxon>
        <taxon>Streptophyta</taxon>
        <taxon>Embryophyta</taxon>
        <taxon>Tracheophyta</taxon>
        <taxon>Polypodiopsida</taxon>
        <taxon>Polypodiidae</taxon>
        <taxon>Polypodiales</taxon>
        <taxon>Pteridineae</taxon>
        <taxon>Pteridaceae</taxon>
        <taxon>Parkerioideae</taxon>
        <taxon>Ceratopteris</taxon>
    </lineage>
</organism>
<dbReference type="Gene3D" id="1.10.246.200">
    <property type="entry name" value="WPP domain"/>
    <property type="match status" value="1"/>
</dbReference>
<protein>
    <recommendedName>
        <fullName evidence="6">WPP domain-containing protein</fullName>
    </recommendedName>
</protein>
<evidence type="ECO:0000256" key="2">
    <source>
        <dbReference type="ARBA" id="ARBA00004496"/>
    </source>
</evidence>
<dbReference type="SMART" id="SM00368">
    <property type="entry name" value="LRR_RI"/>
    <property type="match status" value="10"/>
</dbReference>
<evidence type="ECO:0000256" key="5">
    <source>
        <dbReference type="SAM" id="MobiDB-lite"/>
    </source>
</evidence>
<dbReference type="GO" id="GO:0005737">
    <property type="term" value="C:cytoplasm"/>
    <property type="evidence" value="ECO:0007669"/>
    <property type="project" value="UniProtKB-SubCell"/>
</dbReference>
<dbReference type="OrthoDB" id="120976at2759"/>
<dbReference type="InterPro" id="IPR038214">
    <property type="entry name" value="WPP_sf"/>
</dbReference>
<proteinExistence type="predicted"/>
<dbReference type="GO" id="GO:0005634">
    <property type="term" value="C:nucleus"/>
    <property type="evidence" value="ECO:0007669"/>
    <property type="project" value="UniProtKB-SubCell"/>
</dbReference>
<dbReference type="Pfam" id="PF13516">
    <property type="entry name" value="LRR_6"/>
    <property type="match status" value="3"/>
</dbReference>
<dbReference type="Pfam" id="PF13943">
    <property type="entry name" value="WPP"/>
    <property type="match status" value="1"/>
</dbReference>
<evidence type="ECO:0000256" key="1">
    <source>
        <dbReference type="ARBA" id="ARBA00004123"/>
    </source>
</evidence>
<dbReference type="InterPro" id="IPR032675">
    <property type="entry name" value="LRR_dom_sf"/>
</dbReference>
<gene>
    <name evidence="7" type="ORF">KP509_36G048000</name>
</gene>
<evidence type="ECO:0000256" key="4">
    <source>
        <dbReference type="ARBA" id="ARBA00023242"/>
    </source>
</evidence>
<dbReference type="SUPFAM" id="SSF52047">
    <property type="entry name" value="RNI-like"/>
    <property type="match status" value="1"/>
</dbReference>
<dbReference type="AlphaFoldDB" id="A0A8T2QBN7"/>
<evidence type="ECO:0000313" key="7">
    <source>
        <dbReference type="EMBL" id="KAH7281442.1"/>
    </source>
</evidence>
<dbReference type="PANTHER" id="PTHR46761:SF2">
    <property type="entry name" value="RAN GTPASE-ACTIVATING PROTEIN 1"/>
    <property type="match status" value="1"/>
</dbReference>
<keyword evidence="4" id="KW-0539">Nucleus</keyword>
<comment type="subcellular location">
    <subcellularLocation>
        <location evidence="2">Cytoplasm</location>
    </subcellularLocation>
    <subcellularLocation>
        <location evidence="1">Nucleus</location>
    </subcellularLocation>
</comment>
<feature type="compositionally biased region" description="Acidic residues" evidence="5">
    <location>
        <begin position="525"/>
        <end position="550"/>
    </location>
</feature>
<comment type="caution">
    <text evidence="7">The sequence shown here is derived from an EMBL/GenBank/DDBJ whole genome shotgun (WGS) entry which is preliminary data.</text>
</comment>